<dbReference type="GO" id="GO:0001817">
    <property type="term" value="P:regulation of cytokine production"/>
    <property type="evidence" value="ECO:0007669"/>
    <property type="project" value="TreeGrafter"/>
</dbReference>
<protein>
    <submittedName>
        <fullName evidence="4">Zinc finger protein 639</fullName>
    </submittedName>
</protein>
<organism evidence="4 5">
    <name type="scientific">Fukomys damarensis</name>
    <name type="common">Damaraland mole rat</name>
    <name type="synonym">Cryptomys damarensis</name>
    <dbReference type="NCBI Taxonomy" id="885580"/>
    <lineage>
        <taxon>Eukaryota</taxon>
        <taxon>Metazoa</taxon>
        <taxon>Chordata</taxon>
        <taxon>Craniata</taxon>
        <taxon>Vertebrata</taxon>
        <taxon>Euteleostomi</taxon>
        <taxon>Mammalia</taxon>
        <taxon>Eutheria</taxon>
        <taxon>Euarchontoglires</taxon>
        <taxon>Glires</taxon>
        <taxon>Rodentia</taxon>
        <taxon>Hystricomorpha</taxon>
        <taxon>Bathyergidae</taxon>
        <taxon>Fukomys</taxon>
    </lineage>
</organism>
<accession>A0A091DJM7</accession>
<dbReference type="InterPro" id="IPR036179">
    <property type="entry name" value="Ig-like_dom_sf"/>
</dbReference>
<gene>
    <name evidence="4" type="ORF">H920_08117</name>
</gene>
<dbReference type="GO" id="GO:0009897">
    <property type="term" value="C:external side of plasma membrane"/>
    <property type="evidence" value="ECO:0007669"/>
    <property type="project" value="TreeGrafter"/>
</dbReference>
<keyword evidence="3" id="KW-0393">Immunoglobulin domain</keyword>
<dbReference type="EMBL" id="KN122420">
    <property type="protein sequence ID" value="KFO30490.1"/>
    <property type="molecule type" value="Genomic_DNA"/>
</dbReference>
<name>A0A091DJM7_FUKDA</name>
<dbReference type="GO" id="GO:0005102">
    <property type="term" value="F:signaling receptor binding"/>
    <property type="evidence" value="ECO:0007669"/>
    <property type="project" value="TreeGrafter"/>
</dbReference>
<keyword evidence="2" id="KW-0472">Membrane</keyword>
<evidence type="ECO:0000313" key="4">
    <source>
        <dbReference type="EMBL" id="KFO30490.1"/>
    </source>
</evidence>
<dbReference type="InterPro" id="IPR050504">
    <property type="entry name" value="IgSF_BTN/MOG"/>
</dbReference>
<dbReference type="Proteomes" id="UP000028990">
    <property type="component" value="Unassembled WGS sequence"/>
</dbReference>
<keyword evidence="5" id="KW-1185">Reference proteome</keyword>
<evidence type="ECO:0000313" key="5">
    <source>
        <dbReference type="Proteomes" id="UP000028990"/>
    </source>
</evidence>
<dbReference type="PANTHER" id="PTHR24100">
    <property type="entry name" value="BUTYROPHILIN"/>
    <property type="match status" value="1"/>
</dbReference>
<dbReference type="Gene3D" id="3.30.160.60">
    <property type="entry name" value="Classic Zinc Finger"/>
    <property type="match status" value="1"/>
</dbReference>
<dbReference type="SUPFAM" id="SSF48726">
    <property type="entry name" value="Immunoglobulin"/>
    <property type="match status" value="2"/>
</dbReference>
<dbReference type="InterPro" id="IPR013783">
    <property type="entry name" value="Ig-like_fold"/>
</dbReference>
<dbReference type="Gene3D" id="2.60.40.10">
    <property type="entry name" value="Immunoglobulins"/>
    <property type="match status" value="2"/>
</dbReference>
<comment type="subcellular location">
    <subcellularLocation>
        <location evidence="1">Membrane</location>
    </subcellularLocation>
</comment>
<dbReference type="PANTHER" id="PTHR24100:SF139">
    <property type="entry name" value="BUTYROPHILIN SUBFAMILY 2 MEMBER A2"/>
    <property type="match status" value="1"/>
</dbReference>
<dbReference type="STRING" id="885580.ENSFDAP00000008231"/>
<reference evidence="4 5" key="1">
    <citation type="submission" date="2013-11" db="EMBL/GenBank/DDBJ databases">
        <title>The Damaraland mole rat (Fukomys damarensis) genome and evolution of African mole rats.</title>
        <authorList>
            <person name="Gladyshev V.N."/>
            <person name="Fang X."/>
        </authorList>
    </citation>
    <scope>NUCLEOTIDE SEQUENCE [LARGE SCALE GENOMIC DNA]</scope>
    <source>
        <tissue evidence="4">Liver</tissue>
    </source>
</reference>
<proteinExistence type="predicted"/>
<evidence type="ECO:0000256" key="2">
    <source>
        <dbReference type="ARBA" id="ARBA00023136"/>
    </source>
</evidence>
<dbReference type="FunFam" id="3.30.160.60:FF:001222">
    <property type="entry name" value="zinc finger protein 639"/>
    <property type="match status" value="1"/>
</dbReference>
<evidence type="ECO:0000256" key="1">
    <source>
        <dbReference type="ARBA" id="ARBA00004370"/>
    </source>
</evidence>
<sequence length="456" mass="50917">MWKWRVVVHGLEVRAQADERCGLWGGGGSMRVKVIVQTWGHYSIKTGVWCHSSEPSQVETYKVSLVKLQNFLKKLIKDLNQIVAEKWQECSAYADNWSCFPYAKSVHLHENGRDNPGGAMEDSSGRTTLVREAIYKGIVVLKILNVQPSDNGQYHCGFQHDSYSDTLTELKVTECSAYADNWSCFPYAKSVHLHENGRDNPGGAMEDSSGRTTLVREAIYKGIVVLKILNVQPSDNGQYHCGFQHDSYSDTLTELKVTVNHPTHKENPTEVHAAEDVPVAAEVHAISEDYDIETENNSSESLQDQAGEEPPTELCKVFDKSQALNVAAQQKWPLLRANSSGLYKCELCEFNSKYFSDSQQHMILKHKHTDSNVCRVCKESFSTNMLLNESAKLHEEDPSISKYCDYKTAILGNLSQHIADPTSVISCTGVSEQRDMQFSSSISRSTAVMNGTCVSS</sequence>
<dbReference type="GO" id="GO:0050852">
    <property type="term" value="P:T cell receptor signaling pathway"/>
    <property type="evidence" value="ECO:0007669"/>
    <property type="project" value="TreeGrafter"/>
</dbReference>
<dbReference type="AlphaFoldDB" id="A0A091DJM7"/>
<evidence type="ECO:0000256" key="3">
    <source>
        <dbReference type="ARBA" id="ARBA00023319"/>
    </source>
</evidence>